<keyword evidence="2" id="KW-1185">Reference proteome</keyword>
<gene>
    <name evidence="1" type="ORF">ABIC75_004066</name>
</gene>
<comment type="caution">
    <text evidence="1">The sequence shown here is derived from an EMBL/GenBank/DDBJ whole genome shotgun (WGS) entry which is preliminary data.</text>
</comment>
<dbReference type="Proteomes" id="UP001549184">
    <property type="component" value="Unassembled WGS sequence"/>
</dbReference>
<dbReference type="RefSeq" id="WP_354015685.1">
    <property type="nucleotide sequence ID" value="NZ_JBEPMU010000006.1"/>
</dbReference>
<accession>A0ABV2JZS9</accession>
<proteinExistence type="predicted"/>
<evidence type="ECO:0000313" key="2">
    <source>
        <dbReference type="Proteomes" id="UP001549184"/>
    </source>
</evidence>
<organism evidence="1 2">
    <name type="scientific">Dyella japonica</name>
    <dbReference type="NCBI Taxonomy" id="231455"/>
    <lineage>
        <taxon>Bacteria</taxon>
        <taxon>Pseudomonadati</taxon>
        <taxon>Pseudomonadota</taxon>
        <taxon>Gammaproteobacteria</taxon>
        <taxon>Lysobacterales</taxon>
        <taxon>Rhodanobacteraceae</taxon>
        <taxon>Dyella</taxon>
    </lineage>
</organism>
<dbReference type="EMBL" id="JBEPMU010000006">
    <property type="protein sequence ID" value="MET3654328.1"/>
    <property type="molecule type" value="Genomic_DNA"/>
</dbReference>
<evidence type="ECO:0000313" key="1">
    <source>
        <dbReference type="EMBL" id="MET3654328.1"/>
    </source>
</evidence>
<reference evidence="1 2" key="1">
    <citation type="submission" date="2024-06" db="EMBL/GenBank/DDBJ databases">
        <title>Sorghum-associated microbial communities from plants grown in Nebraska, USA.</title>
        <authorList>
            <person name="Schachtman D."/>
        </authorList>
    </citation>
    <scope>NUCLEOTIDE SEQUENCE [LARGE SCALE GENOMIC DNA]</scope>
    <source>
        <strain evidence="1 2">1073</strain>
    </source>
</reference>
<name>A0ABV2JZS9_9GAMM</name>
<sequence length="263" mass="29202">MNTSLAPRRKPLIRRVTRPARNTLKRIRERILDKVWRRSMTRRGHAWLGDALAAAAPLCPHASVPYRSTTAAMGSDDPEGAMLMGTGSNLAAQLDAIDSHFVKDILVRRAACAMASLHHDGGYLGYARAEHMEVMGNEVGFAELDCDACDALDIATAQTRDWWLFTASVAPHYEERANDLAAILFRAMRALPEASTEALRQTADSLVALEHPWCRYLGRNVRAMHTAVLAIRVRHAWKVAPPSSVHALSARPNHALLRYLDLR</sequence>
<protein>
    <submittedName>
        <fullName evidence="1">Uncharacterized protein</fullName>
    </submittedName>
</protein>